<dbReference type="Proteomes" id="UP000184611">
    <property type="component" value="Unassembled WGS sequence"/>
</dbReference>
<name>A0A1M7ZZC9_9FLAO</name>
<evidence type="ECO:0000313" key="1">
    <source>
        <dbReference type="EMBL" id="SHO74225.1"/>
    </source>
</evidence>
<dbReference type="AlphaFoldDB" id="A0A1M7ZZC9"/>
<evidence type="ECO:0000313" key="2">
    <source>
        <dbReference type="Proteomes" id="UP000184611"/>
    </source>
</evidence>
<keyword evidence="2" id="KW-1185">Reference proteome</keyword>
<proteinExistence type="predicted"/>
<dbReference type="RefSeq" id="WP_159433521.1">
    <property type="nucleotide sequence ID" value="NZ_CBCSEA010000010.1"/>
</dbReference>
<dbReference type="OrthoDB" id="1376420at2"/>
<reference evidence="2" key="1">
    <citation type="submission" date="2016-12" db="EMBL/GenBank/DDBJ databases">
        <authorList>
            <person name="Varghese N."/>
            <person name="Submissions S."/>
        </authorList>
    </citation>
    <scope>NUCLEOTIDE SEQUENCE [LARGE SCALE GENOMIC DNA]</scope>
    <source>
        <strain evidence="2">DSM 18830</strain>
    </source>
</reference>
<organism evidence="1 2">
    <name type="scientific">Flavobacterium cucumis</name>
    <dbReference type="NCBI Taxonomy" id="416016"/>
    <lineage>
        <taxon>Bacteria</taxon>
        <taxon>Pseudomonadati</taxon>
        <taxon>Bacteroidota</taxon>
        <taxon>Flavobacteriia</taxon>
        <taxon>Flavobacteriales</taxon>
        <taxon>Flavobacteriaceae</taxon>
        <taxon>Flavobacterium</taxon>
    </lineage>
</organism>
<gene>
    <name evidence="1" type="ORF">SAMN05443547_2611</name>
</gene>
<evidence type="ECO:0008006" key="3">
    <source>
        <dbReference type="Google" id="ProtNLM"/>
    </source>
</evidence>
<sequence length="79" mass="9291">MLVAIAKFVKKIKAMETQEKIVILKDALQEKMKTFNKIRFGTKEEIKNRELETSFDTKTKSSINISHLGTSFFGRRRRR</sequence>
<protein>
    <recommendedName>
        <fullName evidence="3">Transposase C of IS166 homeodomain-containing protein</fullName>
    </recommendedName>
</protein>
<accession>A0A1M7ZZC9</accession>
<dbReference type="EMBL" id="FRYK01000006">
    <property type="protein sequence ID" value="SHO74225.1"/>
    <property type="molecule type" value="Genomic_DNA"/>
</dbReference>